<organism evidence="1 2">
    <name type="scientific">Gracilariopsis chorda</name>
    <dbReference type="NCBI Taxonomy" id="448386"/>
    <lineage>
        <taxon>Eukaryota</taxon>
        <taxon>Rhodophyta</taxon>
        <taxon>Florideophyceae</taxon>
        <taxon>Rhodymeniophycidae</taxon>
        <taxon>Gracilariales</taxon>
        <taxon>Gracilariaceae</taxon>
        <taxon>Gracilariopsis</taxon>
    </lineage>
</organism>
<proteinExistence type="predicted"/>
<dbReference type="Proteomes" id="UP000247409">
    <property type="component" value="Unassembled WGS sequence"/>
</dbReference>
<dbReference type="Gene3D" id="3.20.20.70">
    <property type="entry name" value="Aldolase class I"/>
    <property type="match status" value="1"/>
</dbReference>
<dbReference type="STRING" id="448386.A0A2V3IS22"/>
<name>A0A2V3IS22_9FLOR</name>
<reference evidence="1 2" key="1">
    <citation type="journal article" date="2018" name="Mol. Biol. Evol.">
        <title>Analysis of the draft genome of the red seaweed Gracilariopsis chorda provides insights into genome size evolution in Rhodophyta.</title>
        <authorList>
            <person name="Lee J."/>
            <person name="Yang E.C."/>
            <person name="Graf L."/>
            <person name="Yang J.H."/>
            <person name="Qiu H."/>
            <person name="Zel Zion U."/>
            <person name="Chan C.X."/>
            <person name="Stephens T.G."/>
            <person name="Weber A.P.M."/>
            <person name="Boo G.H."/>
            <person name="Boo S.M."/>
            <person name="Kim K.M."/>
            <person name="Shin Y."/>
            <person name="Jung M."/>
            <person name="Lee S.J."/>
            <person name="Yim H.S."/>
            <person name="Lee J.H."/>
            <person name="Bhattacharya D."/>
            <person name="Yoon H.S."/>
        </authorList>
    </citation>
    <scope>NUCLEOTIDE SEQUENCE [LARGE SCALE GENOMIC DNA]</scope>
    <source>
        <strain evidence="1 2">SKKU-2015</strain>
        <tissue evidence="1">Whole body</tissue>
    </source>
</reference>
<comment type="caution">
    <text evidence="1">The sequence shown here is derived from an EMBL/GenBank/DDBJ whole genome shotgun (WGS) entry which is preliminary data.</text>
</comment>
<evidence type="ECO:0000313" key="2">
    <source>
        <dbReference type="Proteomes" id="UP000247409"/>
    </source>
</evidence>
<dbReference type="SUPFAM" id="SSF51395">
    <property type="entry name" value="FMN-linked oxidoreductases"/>
    <property type="match status" value="1"/>
</dbReference>
<keyword evidence="2" id="KW-1185">Reference proteome</keyword>
<accession>A0A2V3IS22</accession>
<dbReference type="OrthoDB" id="1663137at2759"/>
<sequence>MAYLHVMLGLGFDFHQKGEPMTMAESRKVYLGMLIANVGYDAKSGEEEIAAGNMDMVAFGRPDQPQNQ</sequence>
<gene>
    <name evidence="1" type="ORF">BWQ96_05384</name>
</gene>
<dbReference type="EMBL" id="NBIV01000079">
    <property type="protein sequence ID" value="PXF44894.1"/>
    <property type="molecule type" value="Genomic_DNA"/>
</dbReference>
<dbReference type="AlphaFoldDB" id="A0A2V3IS22"/>
<dbReference type="InterPro" id="IPR013785">
    <property type="entry name" value="Aldolase_TIM"/>
</dbReference>
<protein>
    <submittedName>
        <fullName evidence="1">Uncharacterized protein</fullName>
    </submittedName>
</protein>
<evidence type="ECO:0000313" key="1">
    <source>
        <dbReference type="EMBL" id="PXF44894.1"/>
    </source>
</evidence>